<name>A0ABR3WK90_9PEZI</name>
<dbReference type="CDD" id="cd04657">
    <property type="entry name" value="Piwi_ago-like"/>
    <property type="match status" value="1"/>
</dbReference>
<dbReference type="PANTHER" id="PTHR22891">
    <property type="entry name" value="EUKARYOTIC TRANSLATION INITIATION FACTOR 2C"/>
    <property type="match status" value="1"/>
</dbReference>
<dbReference type="SMART" id="SM00950">
    <property type="entry name" value="Piwi"/>
    <property type="match status" value="1"/>
</dbReference>
<gene>
    <name evidence="3" type="ORF">Daus18300_008066</name>
</gene>
<evidence type="ECO:0000259" key="2">
    <source>
        <dbReference type="PROSITE" id="PS50822"/>
    </source>
</evidence>
<dbReference type="SMART" id="SM01163">
    <property type="entry name" value="DUF1785"/>
    <property type="match status" value="1"/>
</dbReference>
<dbReference type="InterPro" id="IPR003165">
    <property type="entry name" value="Piwi"/>
</dbReference>
<feature type="region of interest" description="Disordered" evidence="1">
    <location>
        <begin position="449"/>
        <end position="492"/>
    </location>
</feature>
<dbReference type="InterPro" id="IPR014811">
    <property type="entry name" value="ArgoL1"/>
</dbReference>
<sequence length="1085" mass="118259">MADRGRGRGRGRGDGTSRGGPSRGGAFPAGRGGSDRGRGGYRGGGDRGGGDRGGGDRGGYRGGGDRGGYRGSGDRGGYRGGGDRGRGGGDRGGRGGKPPVQVYTPRTGVPNPDAEVKAVEDARQKARKSPEFAMSSLNLDNANVLPARPGYGTEGQAINVYANYVELVPKSDLTLYSYDISKITPDVVGKKRTHVIRLLVSESPELASYRGDMVTDFKSTLISRKQLDLGGTQKDIEVTYKAEGEDDPKENAPRHKFTIKYTKALTVGDLISYLTSTNPAVRYDNKLDMIQGLNIFLKHYAKSTNNLATIGASKTFSMSGNADKQDLGGGLTALRGFFTSVRAATNRILVNINVSHGAFYIEGKLLDLMAAFMRGRRYDPRSFRSLEKFLKRVRVRTTHLKEKKNRKGEVVHRPKTIFALANPSDGQKLNPPRVTGFGAGPKHVEFWLENKPTSAPPSSSTPGVEQPQAAPKKKGKGKGAKGKAEVAGPQPASAGTGRYISVFDHFKNTYNIICGDEHPVINVGTKNNPSYLPAEVCVVLPGQSAMAKLNGDQTRNMIGFAVRGPWLNAESIVNDGLLTGGLSTQTNALLAQFGIKAGQSLITVPARVLQEPKVFYKDNKPVKVAFGTWNMGEVKFNKPGNLKRWSWIAVREPNARGYPIAMSDLEATVAQFSASLTKNGVTVEQQPLPGQEVHIKYPSDPNLDTTFERASNKLDLLLVILPGREKGDNTELYSYVKTLGDIKYGVHTICVMGSKFTTLRGQDQYFANVALKFNLKLGGNNQMVEPSRLSFINEDKTMVVGIDVTHPSPGSSSSAPSVAGLVACPDKHMGQWLGTLSLQEKARQEMVSDLNPMMKKAFGWWRNIGKHASLPENVLIYRDGVSEGQYQLVYEEEVKIIREAFKEVYPADLTKKNLPHLTVIIVGKRHHTRFYPTQTKDLDRSGNCRPGTVVDRGVTEEGMWDFFLQSHAVIQGTGRPAHYVVVLDEIFRNRANKRPKLPAPKPQDSPANELERMTQALCYSYSRATKAVSICTPAYHADILCERARRYMADLFEGGTDDASSSAGGGAGSESLRINPKLENTMFYI</sequence>
<feature type="compositionally biased region" description="Low complexity" evidence="1">
    <location>
        <begin position="452"/>
        <end position="462"/>
    </location>
</feature>
<dbReference type="Pfam" id="PF16486">
    <property type="entry name" value="ArgoN"/>
    <property type="match status" value="1"/>
</dbReference>
<feature type="compositionally biased region" description="Basic and acidic residues" evidence="1">
    <location>
        <begin position="33"/>
        <end position="93"/>
    </location>
</feature>
<dbReference type="InterPro" id="IPR036085">
    <property type="entry name" value="PAZ_dom_sf"/>
</dbReference>
<dbReference type="Proteomes" id="UP001583177">
    <property type="component" value="Unassembled WGS sequence"/>
</dbReference>
<feature type="compositionally biased region" description="Basic and acidic residues" evidence="1">
    <location>
        <begin position="1"/>
        <end position="15"/>
    </location>
</feature>
<reference evidence="3 4" key="1">
    <citation type="journal article" date="2024" name="IMA Fungus">
        <title>IMA Genome - F19 : A genome assembly and annotation guide to empower mycologists, including annotated draft genome sequences of Ceratocystis pirilliformis, Diaporthe australafricana, Fusarium ophioides, Paecilomyces lecythidis, and Sporothrix stenoceras.</title>
        <authorList>
            <person name="Aylward J."/>
            <person name="Wilson A.M."/>
            <person name="Visagie C.M."/>
            <person name="Spraker J."/>
            <person name="Barnes I."/>
            <person name="Buitendag C."/>
            <person name="Ceriani C."/>
            <person name="Del Mar Angel L."/>
            <person name="du Plessis D."/>
            <person name="Fuchs T."/>
            <person name="Gasser K."/>
            <person name="Kramer D."/>
            <person name="Li W."/>
            <person name="Munsamy K."/>
            <person name="Piso A."/>
            <person name="Price J.L."/>
            <person name="Sonnekus B."/>
            <person name="Thomas C."/>
            <person name="van der Nest A."/>
            <person name="van Dijk A."/>
            <person name="van Heerden A."/>
            <person name="van Vuuren N."/>
            <person name="Yilmaz N."/>
            <person name="Duong T.A."/>
            <person name="van der Merwe N.A."/>
            <person name="Wingfield M.J."/>
            <person name="Wingfield B.D."/>
        </authorList>
    </citation>
    <scope>NUCLEOTIDE SEQUENCE [LARGE SCALE GENOMIC DNA]</scope>
    <source>
        <strain evidence="3 4">CMW 18300</strain>
    </source>
</reference>
<dbReference type="CDD" id="cd02846">
    <property type="entry name" value="PAZ_argonaute_like"/>
    <property type="match status" value="1"/>
</dbReference>
<dbReference type="Pfam" id="PF08699">
    <property type="entry name" value="ArgoL1"/>
    <property type="match status" value="1"/>
</dbReference>
<accession>A0ABR3WK90</accession>
<evidence type="ECO:0000313" key="3">
    <source>
        <dbReference type="EMBL" id="KAL1863917.1"/>
    </source>
</evidence>
<dbReference type="InterPro" id="IPR045246">
    <property type="entry name" value="Piwi_ago-like"/>
</dbReference>
<organism evidence="3 4">
    <name type="scientific">Diaporthe australafricana</name>
    <dbReference type="NCBI Taxonomy" id="127596"/>
    <lineage>
        <taxon>Eukaryota</taxon>
        <taxon>Fungi</taxon>
        <taxon>Dikarya</taxon>
        <taxon>Ascomycota</taxon>
        <taxon>Pezizomycotina</taxon>
        <taxon>Sordariomycetes</taxon>
        <taxon>Sordariomycetidae</taxon>
        <taxon>Diaporthales</taxon>
        <taxon>Diaporthaceae</taxon>
        <taxon>Diaporthe</taxon>
    </lineage>
</organism>
<dbReference type="PROSITE" id="PS50822">
    <property type="entry name" value="PIWI"/>
    <property type="match status" value="1"/>
</dbReference>
<dbReference type="InterPro" id="IPR032474">
    <property type="entry name" value="Argonaute_N"/>
</dbReference>
<protein>
    <recommendedName>
        <fullName evidence="2">Piwi domain-containing protein</fullName>
    </recommendedName>
</protein>
<dbReference type="Pfam" id="PF16488">
    <property type="entry name" value="ArgoL2"/>
    <property type="match status" value="1"/>
</dbReference>
<dbReference type="Gene3D" id="3.30.420.10">
    <property type="entry name" value="Ribonuclease H-like superfamily/Ribonuclease H"/>
    <property type="match status" value="1"/>
</dbReference>
<comment type="caution">
    <text evidence="3">The sequence shown here is derived from an EMBL/GenBank/DDBJ whole genome shotgun (WGS) entry which is preliminary data.</text>
</comment>
<feature type="domain" description="Piwi" evidence="2">
    <location>
        <begin position="716"/>
        <end position="1049"/>
    </location>
</feature>
<dbReference type="Gene3D" id="2.170.260.10">
    <property type="entry name" value="paz domain"/>
    <property type="match status" value="1"/>
</dbReference>
<feature type="compositionally biased region" description="Basic residues" evidence="1">
    <location>
        <begin position="471"/>
        <end position="481"/>
    </location>
</feature>
<feature type="region of interest" description="Disordered" evidence="1">
    <location>
        <begin position="1"/>
        <end position="113"/>
    </location>
</feature>
<dbReference type="InterPro" id="IPR036397">
    <property type="entry name" value="RNaseH_sf"/>
</dbReference>
<dbReference type="InterPro" id="IPR012337">
    <property type="entry name" value="RNaseH-like_sf"/>
</dbReference>
<keyword evidence="4" id="KW-1185">Reference proteome</keyword>
<dbReference type="Gene3D" id="3.40.50.2300">
    <property type="match status" value="1"/>
</dbReference>
<dbReference type="Pfam" id="PF02171">
    <property type="entry name" value="Piwi"/>
    <property type="match status" value="1"/>
</dbReference>
<dbReference type="SUPFAM" id="SSF101690">
    <property type="entry name" value="PAZ domain"/>
    <property type="match status" value="2"/>
</dbReference>
<proteinExistence type="predicted"/>
<evidence type="ECO:0000256" key="1">
    <source>
        <dbReference type="SAM" id="MobiDB-lite"/>
    </source>
</evidence>
<evidence type="ECO:0000313" key="4">
    <source>
        <dbReference type="Proteomes" id="UP001583177"/>
    </source>
</evidence>
<dbReference type="SUPFAM" id="SSF53098">
    <property type="entry name" value="Ribonuclease H-like"/>
    <property type="match status" value="1"/>
</dbReference>
<dbReference type="InterPro" id="IPR032472">
    <property type="entry name" value="ArgoL2"/>
</dbReference>
<dbReference type="EMBL" id="JAWRVE010000073">
    <property type="protein sequence ID" value="KAL1863917.1"/>
    <property type="molecule type" value="Genomic_DNA"/>
</dbReference>